<name>A0A1H0CI69_ALLAB</name>
<feature type="region of interest" description="Disordered" evidence="2">
    <location>
        <begin position="595"/>
        <end position="620"/>
    </location>
</feature>
<dbReference type="InterPro" id="IPR027417">
    <property type="entry name" value="P-loop_NTPase"/>
</dbReference>
<dbReference type="RefSeq" id="WP_030431148.1">
    <property type="nucleotide sequence ID" value="NZ_JOEF01000017.1"/>
</dbReference>
<accession>A0A1H0CI69</accession>
<dbReference type="NCBIfam" id="TIGR02680">
    <property type="entry name" value="TIGR02680 family protein"/>
    <property type="match status" value="1"/>
</dbReference>
<gene>
    <name evidence="3" type="ORF">SAMN04489726_7239</name>
</gene>
<reference evidence="3 4" key="1">
    <citation type="submission" date="2016-10" db="EMBL/GenBank/DDBJ databases">
        <authorList>
            <person name="de Groot N.N."/>
        </authorList>
    </citation>
    <scope>NUCLEOTIDE SEQUENCE [LARGE SCALE GENOMIC DNA]</scope>
    <source>
        <strain evidence="3 4">DSM 44149</strain>
    </source>
</reference>
<dbReference type="EMBL" id="LT629701">
    <property type="protein sequence ID" value="SDN57532.1"/>
    <property type="molecule type" value="Genomic_DNA"/>
</dbReference>
<proteinExistence type="predicted"/>
<dbReference type="SUPFAM" id="SSF52540">
    <property type="entry name" value="P-loop containing nucleoside triphosphate hydrolases"/>
    <property type="match status" value="1"/>
</dbReference>
<organism evidence="3 4">
    <name type="scientific">Allokutzneria albata</name>
    <name type="common">Kibdelosporangium albatum</name>
    <dbReference type="NCBI Taxonomy" id="211114"/>
    <lineage>
        <taxon>Bacteria</taxon>
        <taxon>Bacillati</taxon>
        <taxon>Actinomycetota</taxon>
        <taxon>Actinomycetes</taxon>
        <taxon>Pseudonocardiales</taxon>
        <taxon>Pseudonocardiaceae</taxon>
        <taxon>Allokutzneria</taxon>
    </lineage>
</organism>
<dbReference type="InterPro" id="IPR013496">
    <property type="entry name" value="CHP02680"/>
</dbReference>
<evidence type="ECO:0000256" key="2">
    <source>
        <dbReference type="SAM" id="MobiDB-lite"/>
    </source>
</evidence>
<dbReference type="Pfam" id="PF13558">
    <property type="entry name" value="SbcC_Walker_B"/>
    <property type="match status" value="1"/>
</dbReference>
<feature type="coiled-coil region" evidence="1">
    <location>
        <begin position="257"/>
        <end position="319"/>
    </location>
</feature>
<dbReference type="Gene3D" id="3.40.50.300">
    <property type="entry name" value="P-loop containing nucleotide triphosphate hydrolases"/>
    <property type="match status" value="1"/>
</dbReference>
<sequence length="1383" mass="151746">MNRWRLNRGGIVNIWQYAEQEFDFSGGRVIFQGTNGSGKSRTLELLLPLCLDGELRQMGSKGFDTVSIRRLMLDDYTGGPNRIGYAWVELERGEGEYLTCGIGVKASKTSQQVTDSWRFITKARVGRNLQLVGAERVPLGPAQLREVIGADCVLEEASFRAKIAETVYGVPADRYADLLHLQRTLRNPDVGLKVLEGQLEQILSDALPPLETSLIERLATSFDDLESIRENIVRLSTADSALSTFLNSYSGYALTEVRKAAEQAEAAQRRLTSLLSELNRLERRKISSAEERAEAEAKVTELEETESELEVRIEALKALPAYQGLRDLQDRERLVATSRKGAESALDVANRQRAQEDRAVDAVLGSLERLERDTAAAGGLAEQAGQLLASAGLERTLSVQAPAAPPATVEVVTARVRAKPDPDAEALPIERRQLPALSPDELLAALREAGERAEEAAAVVRQRSALTLTLHQRAVESDRARDRVEQLHRTARDAMIAATESAGRRNEAGQRVEVAAQDWSEAAQRWVQDGPLSSLDITELPHLPRPELLVAESAAGRRAAQEIRKWAGPHLHTASQQVLNAEQRLTELRASISERDTELRGLRQGQEPVPPRSTLTERDPSTGAEFYRLVDFRQVLSADERAGLEAALQSSGLLAAWVFSDGRIAGAGEADVVASPREQLPGRTLAELLTPAPEPGCPVPTEMIERLLESVSVESADGSPVSMLDPASGSSMAVSTDGTWRAGALSGSWQKDAAEYLGAGARKAAQERRIAELEEELDQLRGLRAEAQQAVETARQHVKAWERHLAAFPDDGDLITAHARLASAQEASAEAEQRARALREQHQEADLRWQATRTELTQAATEAGLSDETAALEQAYRAAEQARGTVEQLRESLVERCAGTVNQLADALHNHHAALSDREEAEAEAELRCTEYGEQARALEELTTSIGGEAQQIAAQLAEVEREHRQARKDLPAARERVIAVREEATKVETLLETKQQQRSGTEAERERANEAFRALLTAPGVWAAALPEAEEPPLDDLAAVIEVLREAPEKRPVSEGTVIGKLQALQSSLAGSHNITAETVAGVLTVTVTSEEGPRPVAEAAARVASKLGEQRGYLGERYQDIFSDYLMRDLAERLRTQIGVAEDLCKRMNEVLDQARSSQGVHVQLEWRPSAALDPNTKDALELVRTPFADRDEEQDAVLRRAFTERIESERDAHSSGYAEILARALDYRTWYAFTVRVRDTGPDSKPRVRRLRQLSSGETRLVSYVTLFAAAASFYDAVGTEPGEDTTEDPLAGSSTFTGPLRLVLLDEAFERLDDPTIARMLGLLVDLDMDWIITWPSGWGVSPKIPRMHIFDVLRPKNGGGVACTHTTWDGSSLDREDV</sequence>
<dbReference type="STRING" id="211114.SAMN04489726_7239"/>
<dbReference type="eggNOG" id="COG1196">
    <property type="taxonomic scope" value="Bacteria"/>
</dbReference>
<feature type="coiled-coil region" evidence="1">
    <location>
        <begin position="950"/>
        <end position="1012"/>
    </location>
</feature>
<evidence type="ECO:0000313" key="4">
    <source>
        <dbReference type="Proteomes" id="UP000183376"/>
    </source>
</evidence>
<dbReference type="OrthoDB" id="8527901at2"/>
<dbReference type="Proteomes" id="UP000183376">
    <property type="component" value="Chromosome I"/>
</dbReference>
<protein>
    <submittedName>
        <fullName evidence="3">TIGR02680 family protein</fullName>
    </submittedName>
</protein>
<feature type="coiled-coil region" evidence="1">
    <location>
        <begin position="756"/>
        <end position="848"/>
    </location>
</feature>
<keyword evidence="1" id="KW-0175">Coiled coil</keyword>
<evidence type="ECO:0000313" key="3">
    <source>
        <dbReference type="EMBL" id="SDN57532.1"/>
    </source>
</evidence>
<keyword evidence="4" id="KW-1185">Reference proteome</keyword>
<evidence type="ECO:0000256" key="1">
    <source>
        <dbReference type="SAM" id="Coils"/>
    </source>
</evidence>